<dbReference type="Proteomes" id="UP000051717">
    <property type="component" value="Unassembled WGS sequence"/>
</dbReference>
<feature type="region of interest" description="Disordered" evidence="3">
    <location>
        <begin position="1"/>
        <end position="20"/>
    </location>
</feature>
<dbReference type="InterPro" id="IPR016181">
    <property type="entry name" value="Acyl_CoA_acyltransferase"/>
</dbReference>
<comment type="caution">
    <text evidence="5">The sequence shown here is derived from an EMBL/GenBank/DDBJ whole genome shotgun (WGS) entry which is preliminary data.</text>
</comment>
<dbReference type="CDD" id="cd04301">
    <property type="entry name" value="NAT_SF"/>
    <property type="match status" value="1"/>
</dbReference>
<dbReference type="EMBL" id="LJUI01000046">
    <property type="protein sequence ID" value="KPK69117.1"/>
    <property type="molecule type" value="Genomic_DNA"/>
</dbReference>
<dbReference type="Gene3D" id="3.40.630.30">
    <property type="match status" value="1"/>
</dbReference>
<feature type="domain" description="N-acetyltransferase" evidence="4">
    <location>
        <begin position="16"/>
        <end position="157"/>
    </location>
</feature>
<dbReference type="GO" id="GO:0016747">
    <property type="term" value="F:acyltransferase activity, transferring groups other than amino-acyl groups"/>
    <property type="evidence" value="ECO:0007669"/>
    <property type="project" value="InterPro"/>
</dbReference>
<dbReference type="PANTHER" id="PTHR43877">
    <property type="entry name" value="AMINOALKYLPHOSPHONATE N-ACETYLTRANSFERASE-RELATED-RELATED"/>
    <property type="match status" value="1"/>
</dbReference>
<evidence type="ECO:0000259" key="4">
    <source>
        <dbReference type="PROSITE" id="PS51186"/>
    </source>
</evidence>
<evidence type="ECO:0000256" key="2">
    <source>
        <dbReference type="ARBA" id="ARBA00023315"/>
    </source>
</evidence>
<evidence type="ECO:0000256" key="1">
    <source>
        <dbReference type="ARBA" id="ARBA00022679"/>
    </source>
</evidence>
<evidence type="ECO:0000313" key="6">
    <source>
        <dbReference type="Proteomes" id="UP000051717"/>
    </source>
</evidence>
<proteinExistence type="predicted"/>
<dbReference type="Pfam" id="PF00583">
    <property type="entry name" value="Acetyltransf_1"/>
    <property type="match status" value="1"/>
</dbReference>
<evidence type="ECO:0000256" key="3">
    <source>
        <dbReference type="SAM" id="MobiDB-lite"/>
    </source>
</evidence>
<dbReference type="PROSITE" id="PS51186">
    <property type="entry name" value="GNAT"/>
    <property type="match status" value="1"/>
</dbReference>
<gene>
    <name evidence="5" type="ORF">AMJ82_06320</name>
</gene>
<feature type="compositionally biased region" description="Polar residues" evidence="3">
    <location>
        <begin position="1"/>
        <end position="16"/>
    </location>
</feature>
<reference evidence="5 6" key="1">
    <citation type="journal article" date="2015" name="Microbiome">
        <title>Genomic resolution of linkages in carbon, nitrogen, and sulfur cycling among widespread estuary sediment bacteria.</title>
        <authorList>
            <person name="Baker B.J."/>
            <person name="Lazar C.S."/>
            <person name="Teske A.P."/>
            <person name="Dick G.J."/>
        </authorList>
    </citation>
    <scope>NUCLEOTIDE SEQUENCE [LARGE SCALE GENOMIC DNA]</scope>
    <source>
        <strain evidence="5">SM23_40</strain>
    </source>
</reference>
<name>A0A0S8GBC0_UNCT6</name>
<accession>A0A0S8GBC0</accession>
<dbReference type="AlphaFoldDB" id="A0A0S8GBC0"/>
<keyword evidence="1" id="KW-0808">Transferase</keyword>
<dbReference type="SUPFAM" id="SSF55729">
    <property type="entry name" value="Acyl-CoA N-acyltransferases (Nat)"/>
    <property type="match status" value="1"/>
</dbReference>
<keyword evidence="2" id="KW-0012">Acyltransferase</keyword>
<protein>
    <recommendedName>
        <fullName evidence="4">N-acetyltransferase domain-containing protein</fullName>
    </recommendedName>
</protein>
<organism evidence="5 6">
    <name type="scientific">candidate division TA06 bacterium SM23_40</name>
    <dbReference type="NCBI Taxonomy" id="1703774"/>
    <lineage>
        <taxon>Bacteria</taxon>
        <taxon>Bacteria division TA06</taxon>
    </lineage>
</organism>
<dbReference type="InterPro" id="IPR000182">
    <property type="entry name" value="GNAT_dom"/>
</dbReference>
<evidence type="ECO:0000313" key="5">
    <source>
        <dbReference type="EMBL" id="KPK69117.1"/>
    </source>
</evidence>
<dbReference type="InterPro" id="IPR050832">
    <property type="entry name" value="Bact_Acetyltransf"/>
</dbReference>
<sequence length="157" mass="17976">MPSSEGSKEATVSGQGTVRLPRREDASRVAELYHQLGYRVSRREVLRRLEEIEQNEHHVGFVAESSHGEIVGFVHAYLRLLIESGLRAEVGGLIVDEEYRRTGIGRLLMETAEQWARDRGCWAVHLRSNVVREGARVFYEKIGYTVIKKQQVFQKVL</sequence>
<dbReference type="PANTHER" id="PTHR43877:SF1">
    <property type="entry name" value="ACETYLTRANSFERASE"/>
    <property type="match status" value="1"/>
</dbReference>